<dbReference type="RefSeq" id="WP_342112999.1">
    <property type="nucleotide sequence ID" value="NZ_JBCAUN010000001.1"/>
</dbReference>
<evidence type="ECO:0000313" key="2">
    <source>
        <dbReference type="EMBL" id="MEN1946563.1"/>
    </source>
</evidence>
<name>A0ABU9W3I9_9MICO</name>
<dbReference type="EMBL" id="JBCLVG010000001">
    <property type="protein sequence ID" value="MEN1946563.1"/>
    <property type="molecule type" value="Genomic_DNA"/>
</dbReference>
<feature type="transmembrane region" description="Helical" evidence="1">
    <location>
        <begin position="138"/>
        <end position="158"/>
    </location>
</feature>
<evidence type="ECO:0000256" key="1">
    <source>
        <dbReference type="SAM" id="Phobius"/>
    </source>
</evidence>
<feature type="transmembrane region" description="Helical" evidence="1">
    <location>
        <begin position="278"/>
        <end position="296"/>
    </location>
</feature>
<organism evidence="2 3">
    <name type="scientific">Leifsonia stereocauli</name>
    <dbReference type="NCBI Taxonomy" id="3134136"/>
    <lineage>
        <taxon>Bacteria</taxon>
        <taxon>Bacillati</taxon>
        <taxon>Actinomycetota</taxon>
        <taxon>Actinomycetes</taxon>
        <taxon>Micrococcales</taxon>
        <taxon>Microbacteriaceae</taxon>
        <taxon>Leifsonia</taxon>
    </lineage>
</organism>
<feature type="transmembrane region" description="Helical" evidence="1">
    <location>
        <begin position="62"/>
        <end position="84"/>
    </location>
</feature>
<proteinExistence type="predicted"/>
<evidence type="ECO:0008006" key="4">
    <source>
        <dbReference type="Google" id="ProtNLM"/>
    </source>
</evidence>
<keyword evidence="1" id="KW-0812">Transmembrane</keyword>
<accession>A0ABU9W3I9</accession>
<keyword evidence="3" id="KW-1185">Reference proteome</keyword>
<keyword evidence="1" id="KW-0472">Membrane</keyword>
<protein>
    <recommendedName>
        <fullName evidence="4">Flippase-like domain-containing protein</fullName>
    </recommendedName>
</protein>
<feature type="transmembrane region" description="Helical" evidence="1">
    <location>
        <begin position="31"/>
        <end position="50"/>
    </location>
</feature>
<feature type="transmembrane region" description="Helical" evidence="1">
    <location>
        <begin position="164"/>
        <end position="183"/>
    </location>
</feature>
<gene>
    <name evidence="2" type="ORF">WJX64_08400</name>
</gene>
<evidence type="ECO:0000313" key="3">
    <source>
        <dbReference type="Proteomes" id="UP001425155"/>
    </source>
</evidence>
<reference evidence="2 3" key="1">
    <citation type="submission" date="2024-03" db="EMBL/GenBank/DDBJ databases">
        <title>YIM 134122 draft genome.</title>
        <authorList>
            <person name="Zuo S."/>
            <person name="Xiong L."/>
        </authorList>
    </citation>
    <scope>NUCLEOTIDE SEQUENCE [LARGE SCALE GENOMIC DNA]</scope>
    <source>
        <strain evidence="2 3">YIM 134122</strain>
    </source>
</reference>
<sequence>MASRFAERLRARATAFTTSRPVRWVNAHRRVLAIVVLSSFFAFLVVYLALNPGLLVQAFSIGWLNISILLALYLLIVTTHFGVLETTIRLSSNRLPYREGFLLTVYSTVSNFFGPLQSGPGIRAVYLKGRIGMRFRDYTYATLYYFGAFAVINGSLLFANTAPWITVAGLVVGAAIVWGTAWKAGILDRWVWVAALGVVVVVQVLLMTIVYFVEINAVSDASYTFAQALSYSGSANLSLFVSVTPGAIGIREGFLVFAHSLHQVPLDTIVAAGIVDRAFYAVFLGALFGVSSLFHLRGIFRKDDATEE</sequence>
<comment type="caution">
    <text evidence="2">The sequence shown here is derived from an EMBL/GenBank/DDBJ whole genome shotgun (WGS) entry which is preliminary data.</text>
</comment>
<dbReference type="Proteomes" id="UP001425155">
    <property type="component" value="Unassembled WGS sequence"/>
</dbReference>
<keyword evidence="1" id="KW-1133">Transmembrane helix</keyword>
<feature type="transmembrane region" description="Helical" evidence="1">
    <location>
        <begin position="190"/>
        <end position="213"/>
    </location>
</feature>